<dbReference type="GO" id="GO:0042802">
    <property type="term" value="F:identical protein binding"/>
    <property type="evidence" value="ECO:0007669"/>
    <property type="project" value="UniProtKB-ARBA"/>
</dbReference>
<comment type="catalytic activity">
    <reaction evidence="16">
        <text>biliverdin IXalpha(in) + ATP + H2O = biliverdin IXalpha(out) + ADP + phosphate + H(+)</text>
        <dbReference type="Rhea" id="RHEA:82359"/>
        <dbReference type="ChEBI" id="CHEBI:15377"/>
        <dbReference type="ChEBI" id="CHEBI:15378"/>
        <dbReference type="ChEBI" id="CHEBI:30616"/>
        <dbReference type="ChEBI" id="CHEBI:43474"/>
        <dbReference type="ChEBI" id="CHEBI:57991"/>
        <dbReference type="ChEBI" id="CHEBI:456216"/>
    </reaction>
    <physiologicalReaction direction="left-to-right" evidence="16">
        <dbReference type="Rhea" id="RHEA:82360"/>
    </physiologicalReaction>
</comment>
<evidence type="ECO:0000256" key="3">
    <source>
        <dbReference type="ARBA" id="ARBA00022448"/>
    </source>
</evidence>
<dbReference type="PIRSF" id="PIRSF002773">
    <property type="entry name" value="ABC_prm/ATPase_B"/>
    <property type="match status" value="1"/>
</dbReference>
<dbReference type="SUPFAM" id="SSF52540">
    <property type="entry name" value="P-loop containing nucleoside triphosphate hydrolases"/>
    <property type="match status" value="1"/>
</dbReference>
<dbReference type="GO" id="GO:0016887">
    <property type="term" value="F:ATP hydrolysis activity"/>
    <property type="evidence" value="ECO:0007669"/>
    <property type="project" value="InterPro"/>
</dbReference>
<name>A0A0C9RF63_9HYME</name>
<dbReference type="GO" id="GO:0005524">
    <property type="term" value="F:ATP binding"/>
    <property type="evidence" value="ECO:0007669"/>
    <property type="project" value="UniProtKB-KW"/>
</dbReference>
<dbReference type="GO" id="GO:0005743">
    <property type="term" value="C:mitochondrial inner membrane"/>
    <property type="evidence" value="ECO:0007669"/>
    <property type="project" value="UniProtKB-SubCell"/>
</dbReference>
<keyword evidence="12 21" id="KW-1133">Transmembrane helix</keyword>
<dbReference type="InterPro" id="IPR003593">
    <property type="entry name" value="AAA+_ATPase"/>
</dbReference>
<dbReference type="PROSITE" id="PS50929">
    <property type="entry name" value="ABC_TM1F"/>
    <property type="match status" value="1"/>
</dbReference>
<evidence type="ECO:0000256" key="13">
    <source>
        <dbReference type="ARBA" id="ARBA00022990"/>
    </source>
</evidence>
<dbReference type="CDD" id="cd03249">
    <property type="entry name" value="ABC_MTABC3_MDL1_MDL2"/>
    <property type="match status" value="1"/>
</dbReference>
<dbReference type="InterPro" id="IPR011527">
    <property type="entry name" value="ABC1_TM_dom"/>
</dbReference>
<keyword evidence="10" id="KW-0809">Transit peptide</keyword>
<keyword evidence="11" id="KW-1278">Translocase</keyword>
<feature type="transmembrane region" description="Helical" evidence="21">
    <location>
        <begin position="230"/>
        <end position="251"/>
    </location>
</feature>
<organism evidence="24">
    <name type="scientific">Fopius arisanus</name>
    <dbReference type="NCBI Taxonomy" id="64838"/>
    <lineage>
        <taxon>Eukaryota</taxon>
        <taxon>Metazoa</taxon>
        <taxon>Ecdysozoa</taxon>
        <taxon>Arthropoda</taxon>
        <taxon>Hexapoda</taxon>
        <taxon>Insecta</taxon>
        <taxon>Pterygota</taxon>
        <taxon>Neoptera</taxon>
        <taxon>Endopterygota</taxon>
        <taxon>Hymenoptera</taxon>
        <taxon>Apocrita</taxon>
        <taxon>Ichneumonoidea</taxon>
        <taxon>Braconidae</taxon>
        <taxon>Opiinae</taxon>
        <taxon>Fopius</taxon>
    </lineage>
</organism>
<dbReference type="FunFam" id="3.40.50.300:FF:000403">
    <property type="entry name" value="ATP-binding cassette sub-family B member 8, mitochondrial"/>
    <property type="match status" value="1"/>
</dbReference>
<evidence type="ECO:0000256" key="20">
    <source>
        <dbReference type="ARBA" id="ARBA00083334"/>
    </source>
</evidence>
<reference evidence="24" key="1">
    <citation type="submission" date="2015-01" db="EMBL/GenBank/DDBJ databases">
        <title>Transcriptome Assembly of Fopius arisanus.</title>
        <authorList>
            <person name="Geib S."/>
        </authorList>
    </citation>
    <scope>NUCLEOTIDE SEQUENCE</scope>
</reference>
<dbReference type="InterPro" id="IPR027417">
    <property type="entry name" value="P-loop_NTPase"/>
</dbReference>
<evidence type="ECO:0000256" key="1">
    <source>
        <dbReference type="ARBA" id="ARBA00004448"/>
    </source>
</evidence>
<accession>A0A0C9RF63</accession>
<evidence type="ECO:0000256" key="14">
    <source>
        <dbReference type="ARBA" id="ARBA00023128"/>
    </source>
</evidence>
<evidence type="ECO:0000313" key="24">
    <source>
        <dbReference type="EMBL" id="JAG84986.1"/>
    </source>
</evidence>
<dbReference type="InterPro" id="IPR036640">
    <property type="entry name" value="ABC1_TM_sf"/>
</dbReference>
<evidence type="ECO:0000256" key="8">
    <source>
        <dbReference type="ARBA" id="ARBA00022840"/>
    </source>
</evidence>
<evidence type="ECO:0000256" key="5">
    <source>
        <dbReference type="ARBA" id="ARBA00022723"/>
    </source>
</evidence>
<keyword evidence="4 21" id="KW-0812">Transmembrane</keyword>
<dbReference type="PROSITE" id="PS50893">
    <property type="entry name" value="ABC_TRANSPORTER_2"/>
    <property type="match status" value="1"/>
</dbReference>
<comment type="similarity">
    <text evidence="2">Belongs to the ABC transporter superfamily. ABCB family. Mitochondrial peptide exporter (TC 3.A.1.212) subfamily.</text>
</comment>
<evidence type="ECO:0000256" key="21">
    <source>
        <dbReference type="SAM" id="Phobius"/>
    </source>
</evidence>
<dbReference type="GO" id="GO:0046872">
    <property type="term" value="F:metal ion binding"/>
    <property type="evidence" value="ECO:0007669"/>
    <property type="project" value="UniProtKB-KW"/>
</dbReference>
<keyword evidence="14" id="KW-0496">Mitochondrion</keyword>
<sequence length="648" mass="71352">MLLRLMSSGAILSLKRFTVTRKCVFHSWRCGNRSSPGIHRAQGLLMGLRFRTIDAVKGNVVETSLKTQKKSELKRLFSLAKPEKWKLTGAIWLLFVSSTVTMAMPFCLGKVIDVIYTEDKQQTRENLNKLSLALLTVFIVGGICNFGRIYLMSTSGHRITQSLRRKAYSSILSQETAMFDKVSTGELVGRLTGDAQLVSSAVTSNISDGLRSSIMTAAGVSMMFYVSPQLAFVGLAMVPPIVGLAIVYGRFIKKISKEVQNSLAVLNTTAEERIGNIRTVKAFAQESNEIKRYSKRLEELLSLCYAESWYRGVFFGLTGFSGYVIILSVLYYGGVMLAESAITVGNLSAFLLYAAYTGISINGISNFYTELNRALGASSRLFEFIDRQPGIPASGGVVLDRPLSGEISFSQIDFTYPSREGCWILRDFSLHLKSSSINAIVGPSGSGKSTVALLLLRLYDPNCGRVMLDGHDLKQLDPVWVKGQIGFVSQEPVLFSGTIRENISYGREDANEQDVIDAARMANVLEFTQRMTNGLDTIVGERGITLSGGQRQRVAIARALIKNPKILILDEATSALDAESESYVQEALERATQGRTVLTIAHRLSTIKNADKIAVLDQGKVTETGTYNELMQIEDGIFKRLVKHQTFS</sequence>
<evidence type="ECO:0000256" key="10">
    <source>
        <dbReference type="ARBA" id="ARBA00022946"/>
    </source>
</evidence>
<dbReference type="Pfam" id="PF00664">
    <property type="entry name" value="ABC_membrane"/>
    <property type="match status" value="1"/>
</dbReference>
<evidence type="ECO:0000259" key="22">
    <source>
        <dbReference type="PROSITE" id="PS50893"/>
    </source>
</evidence>
<dbReference type="AlphaFoldDB" id="A0A0C9RF63"/>
<feature type="transmembrane region" description="Helical" evidence="21">
    <location>
        <begin position="91"/>
        <end position="112"/>
    </location>
</feature>
<evidence type="ECO:0000256" key="17">
    <source>
        <dbReference type="ARBA" id="ARBA00055589"/>
    </source>
</evidence>
<dbReference type="GO" id="GO:0090374">
    <property type="term" value="P:oligopeptide export from mitochondrion"/>
    <property type="evidence" value="ECO:0007669"/>
    <property type="project" value="TreeGrafter"/>
</dbReference>
<gene>
    <name evidence="24" type="primary">Abcb10</name>
    <name evidence="24" type="ORF">g.39039</name>
</gene>
<evidence type="ECO:0000256" key="15">
    <source>
        <dbReference type="ARBA" id="ARBA00023136"/>
    </source>
</evidence>
<evidence type="ECO:0000256" key="7">
    <source>
        <dbReference type="ARBA" id="ARBA00022792"/>
    </source>
</evidence>
<evidence type="ECO:0000256" key="16">
    <source>
        <dbReference type="ARBA" id="ARBA00052250"/>
    </source>
</evidence>
<evidence type="ECO:0000256" key="4">
    <source>
        <dbReference type="ARBA" id="ARBA00022692"/>
    </source>
</evidence>
<protein>
    <recommendedName>
        <fullName evidence="18">ATP-binding cassette sub-family B member 10, mitochondrial</fullName>
    </recommendedName>
    <alternativeName>
        <fullName evidence="19">ABC-mitochondrial erythroid protein</fullName>
    </alternativeName>
    <alternativeName>
        <fullName evidence="20">ATP-binding cassette transporter 10</fullName>
    </alternativeName>
</protein>
<dbReference type="EMBL" id="GBYB01015219">
    <property type="protein sequence ID" value="JAG84986.1"/>
    <property type="molecule type" value="Transcribed_RNA"/>
</dbReference>
<feature type="transmembrane region" description="Helical" evidence="21">
    <location>
        <begin position="132"/>
        <end position="151"/>
    </location>
</feature>
<keyword evidence="5" id="KW-0479">Metal-binding</keyword>
<evidence type="ECO:0000256" key="19">
    <source>
        <dbReference type="ARBA" id="ARBA00075187"/>
    </source>
</evidence>
<evidence type="ECO:0000256" key="11">
    <source>
        <dbReference type="ARBA" id="ARBA00022967"/>
    </source>
</evidence>
<evidence type="ECO:0000256" key="9">
    <source>
        <dbReference type="ARBA" id="ARBA00022842"/>
    </source>
</evidence>
<dbReference type="SUPFAM" id="SSF90123">
    <property type="entry name" value="ABC transporter transmembrane region"/>
    <property type="match status" value="1"/>
</dbReference>
<dbReference type="PROSITE" id="PS00211">
    <property type="entry name" value="ABC_TRANSPORTER_1"/>
    <property type="match status" value="1"/>
</dbReference>
<keyword evidence="7" id="KW-0999">Mitochondrion inner membrane</keyword>
<dbReference type="FunFam" id="1.20.1560.10:FF:000048">
    <property type="entry name" value="ATP-binding cassette sub-family B member 10, mitochondrial"/>
    <property type="match status" value="1"/>
</dbReference>
<feature type="transmembrane region" description="Helical" evidence="21">
    <location>
        <begin position="309"/>
        <end position="332"/>
    </location>
</feature>
<keyword evidence="15 21" id="KW-0472">Membrane</keyword>
<keyword evidence="13" id="KW-0007">Acetylation</keyword>
<dbReference type="PANTHER" id="PTHR43394">
    <property type="entry name" value="ATP-DEPENDENT PERMEASE MDL1, MITOCHONDRIAL"/>
    <property type="match status" value="1"/>
</dbReference>
<dbReference type="InterPro" id="IPR017871">
    <property type="entry name" value="ABC_transporter-like_CS"/>
</dbReference>
<dbReference type="Pfam" id="PF00005">
    <property type="entry name" value="ABC_tran"/>
    <property type="match status" value="1"/>
</dbReference>
<comment type="subcellular location">
    <subcellularLocation>
        <location evidence="1">Mitochondrion inner membrane</location>
        <topology evidence="1">Multi-pass membrane protein</topology>
    </subcellularLocation>
</comment>
<feature type="domain" description="ABC transmembrane type-1" evidence="23">
    <location>
        <begin position="89"/>
        <end position="373"/>
    </location>
</feature>
<dbReference type="CDD" id="cd18573">
    <property type="entry name" value="ABC_6TM_ABCB10_like"/>
    <property type="match status" value="1"/>
</dbReference>
<evidence type="ECO:0000256" key="6">
    <source>
        <dbReference type="ARBA" id="ARBA00022741"/>
    </source>
</evidence>
<dbReference type="InterPro" id="IPR003439">
    <property type="entry name" value="ABC_transporter-like_ATP-bd"/>
</dbReference>
<dbReference type="Gene3D" id="1.20.1560.10">
    <property type="entry name" value="ABC transporter type 1, transmembrane domain"/>
    <property type="match status" value="1"/>
</dbReference>
<keyword evidence="9" id="KW-0460">Magnesium</keyword>
<keyword evidence="6" id="KW-0547">Nucleotide-binding</keyword>
<evidence type="ECO:0000259" key="23">
    <source>
        <dbReference type="PROSITE" id="PS50929"/>
    </source>
</evidence>
<evidence type="ECO:0000256" key="12">
    <source>
        <dbReference type="ARBA" id="ARBA00022989"/>
    </source>
</evidence>
<keyword evidence="8" id="KW-0067">ATP-binding</keyword>
<feature type="transmembrane region" description="Helical" evidence="21">
    <location>
        <begin position="344"/>
        <end position="364"/>
    </location>
</feature>
<dbReference type="Gene3D" id="3.40.50.300">
    <property type="entry name" value="P-loop containing nucleotide triphosphate hydrolases"/>
    <property type="match status" value="1"/>
</dbReference>
<dbReference type="PANTHER" id="PTHR43394:SF1">
    <property type="entry name" value="ATP-BINDING CASSETTE SUB-FAMILY B MEMBER 10, MITOCHONDRIAL"/>
    <property type="match status" value="1"/>
</dbReference>
<dbReference type="InterPro" id="IPR039421">
    <property type="entry name" value="Type_1_exporter"/>
</dbReference>
<dbReference type="SMART" id="SM00382">
    <property type="entry name" value="AAA"/>
    <property type="match status" value="1"/>
</dbReference>
<keyword evidence="3" id="KW-0813">Transport</keyword>
<dbReference type="GO" id="GO:0015421">
    <property type="term" value="F:ABC-type oligopeptide transporter activity"/>
    <property type="evidence" value="ECO:0007669"/>
    <property type="project" value="TreeGrafter"/>
</dbReference>
<proteinExistence type="inferred from homology"/>
<evidence type="ECO:0000256" key="2">
    <source>
        <dbReference type="ARBA" id="ARBA00005580"/>
    </source>
</evidence>
<comment type="function">
    <text evidence="17">ATP-dependent transporter located in the mitochondrial inner membrane that catalyzes the export of biliverdin from the mitochondrial matrix, and plays a crucial role in hemoglobin synthesis and antioxidative stress. Participates in the early step of the heme biosynthetic process during insertion of iron into protoporphyrin IX (PPIX). Involved in the stabilization of the iron transporter mitoferrin-1/SLC25A37. In addition may be involved in mitochondrial unfolded protein response (UPRmt) signaling pathway, although ABCB10 probably does not participate in peptide export from mitochondria.</text>
</comment>
<evidence type="ECO:0000256" key="18">
    <source>
        <dbReference type="ARBA" id="ARBA00072683"/>
    </source>
</evidence>
<feature type="domain" description="ABC transporter" evidence="22">
    <location>
        <begin position="407"/>
        <end position="643"/>
    </location>
</feature>